<proteinExistence type="predicted"/>
<reference evidence="1 2" key="1">
    <citation type="journal article" date="2023" name="Hortic Res">
        <title>Pangenome of water caltrop reveals structural variations and asymmetric subgenome divergence after allopolyploidization.</title>
        <authorList>
            <person name="Zhang X."/>
            <person name="Chen Y."/>
            <person name="Wang L."/>
            <person name="Yuan Y."/>
            <person name="Fang M."/>
            <person name="Shi L."/>
            <person name="Lu R."/>
            <person name="Comes H.P."/>
            <person name="Ma Y."/>
            <person name="Chen Y."/>
            <person name="Huang G."/>
            <person name="Zhou Y."/>
            <person name="Zheng Z."/>
            <person name="Qiu Y."/>
        </authorList>
    </citation>
    <scope>NUCLEOTIDE SEQUENCE [LARGE SCALE GENOMIC DNA]</scope>
    <source>
        <strain evidence="1">F231</strain>
    </source>
</reference>
<evidence type="ECO:0000313" key="2">
    <source>
        <dbReference type="Proteomes" id="UP001346149"/>
    </source>
</evidence>
<accession>A0AAN7MAQ9</accession>
<dbReference type="AlphaFoldDB" id="A0AAN7MAQ9"/>
<keyword evidence="2" id="KW-1185">Reference proteome</keyword>
<name>A0AAN7MAQ9_TRANT</name>
<protein>
    <submittedName>
        <fullName evidence="1">Uncharacterized protein</fullName>
    </submittedName>
</protein>
<dbReference type="Proteomes" id="UP001346149">
    <property type="component" value="Unassembled WGS sequence"/>
</dbReference>
<comment type="caution">
    <text evidence="1">The sequence shown here is derived from an EMBL/GenBank/DDBJ whole genome shotgun (WGS) entry which is preliminary data.</text>
</comment>
<gene>
    <name evidence="1" type="ORF">SAY86_023435</name>
</gene>
<dbReference type="EMBL" id="JAXQNO010000008">
    <property type="protein sequence ID" value="KAK4793000.1"/>
    <property type="molecule type" value="Genomic_DNA"/>
</dbReference>
<evidence type="ECO:0000313" key="1">
    <source>
        <dbReference type="EMBL" id="KAK4793000.1"/>
    </source>
</evidence>
<organism evidence="1 2">
    <name type="scientific">Trapa natans</name>
    <name type="common">Water chestnut</name>
    <dbReference type="NCBI Taxonomy" id="22666"/>
    <lineage>
        <taxon>Eukaryota</taxon>
        <taxon>Viridiplantae</taxon>
        <taxon>Streptophyta</taxon>
        <taxon>Embryophyta</taxon>
        <taxon>Tracheophyta</taxon>
        <taxon>Spermatophyta</taxon>
        <taxon>Magnoliopsida</taxon>
        <taxon>eudicotyledons</taxon>
        <taxon>Gunneridae</taxon>
        <taxon>Pentapetalae</taxon>
        <taxon>rosids</taxon>
        <taxon>malvids</taxon>
        <taxon>Myrtales</taxon>
        <taxon>Lythraceae</taxon>
        <taxon>Trapa</taxon>
    </lineage>
</organism>
<sequence>MQARKGSRQMKVLWQRTRRRWQTNIISTAIIVKIEPRHAVKVGWNIVCQRRRTHPIISPQNVDRVLLKPLYKGAIALSLTLCEIQIFLCEVEEKAGSDQRDLQKRSMAVSRVNFLNGISCSHSSASAFIFELIIPFPFA</sequence>